<keyword evidence="2" id="KW-1185">Reference proteome</keyword>
<name>A0A9N9ZDB7_9HYPO</name>
<gene>
    <name evidence="1" type="ORF">CSOL1703_00015362</name>
</gene>
<comment type="caution">
    <text evidence="1">The sequence shown here is derived from an EMBL/GenBank/DDBJ whole genome shotgun (WGS) entry which is preliminary data.</text>
</comment>
<organism evidence="1 2">
    <name type="scientific">Clonostachys solani</name>
    <dbReference type="NCBI Taxonomy" id="160281"/>
    <lineage>
        <taxon>Eukaryota</taxon>
        <taxon>Fungi</taxon>
        <taxon>Dikarya</taxon>
        <taxon>Ascomycota</taxon>
        <taxon>Pezizomycotina</taxon>
        <taxon>Sordariomycetes</taxon>
        <taxon>Hypocreomycetidae</taxon>
        <taxon>Hypocreales</taxon>
        <taxon>Bionectriaceae</taxon>
        <taxon>Clonostachys</taxon>
    </lineage>
</organism>
<dbReference type="EMBL" id="CABFOC020000046">
    <property type="protein sequence ID" value="CAH0054165.1"/>
    <property type="molecule type" value="Genomic_DNA"/>
</dbReference>
<dbReference type="AlphaFoldDB" id="A0A9N9ZDB7"/>
<evidence type="ECO:0000313" key="2">
    <source>
        <dbReference type="Proteomes" id="UP000775872"/>
    </source>
</evidence>
<dbReference type="Proteomes" id="UP000775872">
    <property type="component" value="Unassembled WGS sequence"/>
</dbReference>
<sequence length="73" mass="8061">MCTFYDPSLVIVDDINIVTKCSASQRGRSTVSFVRSAFLANVLQEQVTSGRVVEAPADWQAGEEKKAQEKKPE</sequence>
<protein>
    <submittedName>
        <fullName evidence="1">Uncharacterized protein</fullName>
    </submittedName>
</protein>
<accession>A0A9N9ZDB7</accession>
<evidence type="ECO:0000313" key="1">
    <source>
        <dbReference type="EMBL" id="CAH0054165.1"/>
    </source>
</evidence>
<proteinExistence type="predicted"/>
<reference evidence="1" key="1">
    <citation type="submission" date="2021-10" db="EMBL/GenBank/DDBJ databases">
        <authorList>
            <person name="Piombo E."/>
        </authorList>
    </citation>
    <scope>NUCLEOTIDE SEQUENCE</scope>
</reference>